<evidence type="ECO:0000256" key="3">
    <source>
        <dbReference type="ARBA" id="ARBA00022840"/>
    </source>
</evidence>
<dbReference type="InterPro" id="IPR050093">
    <property type="entry name" value="ABC_SmlMolc_Importer"/>
</dbReference>
<organism evidence="5 6">
    <name type="scientific">Campylobacter ureolyticus ACS-301-V-Sch3b</name>
    <dbReference type="NCBI Taxonomy" id="883165"/>
    <lineage>
        <taxon>Bacteria</taxon>
        <taxon>Pseudomonadati</taxon>
        <taxon>Campylobacterota</taxon>
        <taxon>Epsilonproteobacteria</taxon>
        <taxon>Campylobacterales</taxon>
        <taxon>Campylobacteraceae</taxon>
        <taxon>Campylobacter</taxon>
    </lineage>
</organism>
<dbReference type="RefSeq" id="WP_016646970.1">
    <property type="nucleotide sequence ID" value="NZ_KE340327.1"/>
</dbReference>
<dbReference type="SUPFAM" id="SSF52540">
    <property type="entry name" value="P-loop containing nucleoside triphosphate hydrolases"/>
    <property type="match status" value="1"/>
</dbReference>
<dbReference type="SMART" id="SM00382">
    <property type="entry name" value="AAA"/>
    <property type="match status" value="1"/>
</dbReference>
<dbReference type="InterPro" id="IPR027417">
    <property type="entry name" value="P-loop_NTPase"/>
</dbReference>
<name>S3YHC7_9BACT</name>
<comment type="caution">
    <text evidence="5">The sequence shown here is derived from an EMBL/GenBank/DDBJ whole genome shotgun (WGS) entry which is preliminary data.</text>
</comment>
<proteinExistence type="predicted"/>
<dbReference type="PROSITE" id="PS50893">
    <property type="entry name" value="ABC_TRANSPORTER_2"/>
    <property type="match status" value="1"/>
</dbReference>
<dbReference type="InterPro" id="IPR003439">
    <property type="entry name" value="ABC_transporter-like_ATP-bd"/>
</dbReference>
<dbReference type="InterPro" id="IPR003593">
    <property type="entry name" value="AAA+_ATPase"/>
</dbReference>
<evidence type="ECO:0000259" key="4">
    <source>
        <dbReference type="PROSITE" id="PS50893"/>
    </source>
</evidence>
<dbReference type="PANTHER" id="PTHR42781:SF8">
    <property type="entry name" value="BICARBONATE TRANSPORT ATP-BINDING PROTEIN CMPC"/>
    <property type="match status" value="1"/>
</dbReference>
<accession>S3YHC7</accession>
<dbReference type="GO" id="GO:0005524">
    <property type="term" value="F:ATP binding"/>
    <property type="evidence" value="ECO:0007669"/>
    <property type="project" value="UniProtKB-KW"/>
</dbReference>
<keyword evidence="1" id="KW-0813">Transport</keyword>
<evidence type="ECO:0000313" key="5">
    <source>
        <dbReference type="EMBL" id="EPH07860.1"/>
    </source>
</evidence>
<evidence type="ECO:0000313" key="6">
    <source>
        <dbReference type="Proteomes" id="UP000014539"/>
    </source>
</evidence>
<dbReference type="HOGENOM" id="CLU_000604_1_22_7"/>
<dbReference type="PATRIC" id="fig|883165.3.peg.1130"/>
<dbReference type="Proteomes" id="UP000014539">
    <property type="component" value="Unassembled WGS sequence"/>
</dbReference>
<evidence type="ECO:0000256" key="1">
    <source>
        <dbReference type="ARBA" id="ARBA00022448"/>
    </source>
</evidence>
<evidence type="ECO:0000256" key="2">
    <source>
        <dbReference type="ARBA" id="ARBA00022741"/>
    </source>
</evidence>
<feature type="domain" description="ABC transporter" evidence="4">
    <location>
        <begin position="4"/>
        <end position="219"/>
    </location>
</feature>
<reference evidence="5 6" key="1">
    <citation type="submission" date="2013-06" db="EMBL/GenBank/DDBJ databases">
        <title>The Genome Sequence of Campylobacter ureolyticus ACS-301-V-SCH3B.</title>
        <authorList>
            <consortium name="The Broad Institute Genomics Platform"/>
            <person name="Earl A."/>
            <person name="Ward D."/>
            <person name="Feldgarden M."/>
            <person name="Gevers D."/>
            <person name="Saerens B."/>
            <person name="Vaneechoutte M."/>
            <person name="Walker B."/>
            <person name="Young S."/>
            <person name="Zeng Q."/>
            <person name="Gargeya S."/>
            <person name="Fitzgerald M."/>
            <person name="Haas B."/>
            <person name="Abouelleil A."/>
            <person name="Allen A.W."/>
            <person name="Alvarado L."/>
            <person name="Arachchi H.M."/>
            <person name="Berlin A.M."/>
            <person name="Chapman S.B."/>
            <person name="Gainer-Dewar J."/>
            <person name="Goldberg J."/>
            <person name="Griggs A."/>
            <person name="Gujja S."/>
            <person name="Hansen M."/>
            <person name="Howarth C."/>
            <person name="Imamovic A."/>
            <person name="Ireland A."/>
            <person name="Larimer J."/>
            <person name="McCowan C."/>
            <person name="Murphy C."/>
            <person name="Pearson M."/>
            <person name="Poon T.W."/>
            <person name="Priest M."/>
            <person name="Roberts A."/>
            <person name="Saif S."/>
            <person name="Shea T."/>
            <person name="Sisk P."/>
            <person name="Sykes S."/>
            <person name="Wortman J."/>
            <person name="Nusbaum C."/>
            <person name="Birren B."/>
        </authorList>
    </citation>
    <scope>NUCLEOTIDE SEQUENCE [LARGE SCALE GENOMIC DNA]</scope>
    <source>
        <strain evidence="5 6">ACS-301-V-Sch3b</strain>
    </source>
</reference>
<dbReference type="AlphaFoldDB" id="S3YHC7"/>
<dbReference type="Gene3D" id="3.40.50.300">
    <property type="entry name" value="P-loop containing nucleotide triphosphate hydrolases"/>
    <property type="match status" value="1"/>
</dbReference>
<keyword evidence="3" id="KW-0067">ATP-binding</keyword>
<dbReference type="EMBL" id="AGYD01000011">
    <property type="protein sequence ID" value="EPH07860.1"/>
    <property type="molecule type" value="Genomic_DNA"/>
</dbReference>
<sequence>MKMIEVRNLRYDILNEIIIKDFNFQMKSGEIYTLFGASGCGKTTLLRLISQLEKPKKGEIINQFEKTTYLFQENRLLNNLNVLENIRLCASDVGDDEIYYHLKMVGFQKRDLYKYPNELSGGMAKRVAFMRAYLSKPDLMLLDEPFSGLDMDLKNLLVNLIIQKVEKKELSCILVTHDRYEAVLLSHKINFLTKKGMKVYKILEIEQSLKNREMTFIQNVINSEFKETIYYD</sequence>
<dbReference type="PANTHER" id="PTHR42781">
    <property type="entry name" value="SPERMIDINE/PUTRESCINE IMPORT ATP-BINDING PROTEIN POTA"/>
    <property type="match status" value="1"/>
</dbReference>
<gene>
    <name evidence="5" type="ORF">HMPREF9309_01115</name>
</gene>
<dbReference type="Pfam" id="PF00005">
    <property type="entry name" value="ABC_tran"/>
    <property type="match status" value="1"/>
</dbReference>
<keyword evidence="6" id="KW-1185">Reference proteome</keyword>
<dbReference type="GO" id="GO:0016887">
    <property type="term" value="F:ATP hydrolysis activity"/>
    <property type="evidence" value="ECO:0007669"/>
    <property type="project" value="InterPro"/>
</dbReference>
<keyword evidence="2" id="KW-0547">Nucleotide-binding</keyword>
<protein>
    <recommendedName>
        <fullName evidence="4">ABC transporter domain-containing protein</fullName>
    </recommendedName>
</protein>